<reference evidence="9 10" key="1">
    <citation type="submission" date="2021-08" db="EMBL/GenBank/DDBJ databases">
        <title>complete genome sequencing of Deefgea sp. D25.</title>
        <authorList>
            <person name="Bae J.-W."/>
            <person name="Gim D.-H."/>
        </authorList>
    </citation>
    <scope>NUCLEOTIDE SEQUENCE [LARGE SCALE GENOMIC DNA]</scope>
    <source>
        <strain evidence="9 10">D25</strain>
    </source>
</reference>
<evidence type="ECO:0000259" key="7">
    <source>
        <dbReference type="PROSITE" id="PS51898"/>
    </source>
</evidence>
<dbReference type="PROSITE" id="PS51900">
    <property type="entry name" value="CB"/>
    <property type="match status" value="1"/>
</dbReference>
<dbReference type="RefSeq" id="WP_221007179.1">
    <property type="nucleotide sequence ID" value="NZ_CP081150.1"/>
</dbReference>
<dbReference type="PANTHER" id="PTHR30629">
    <property type="entry name" value="PROPHAGE INTEGRASE"/>
    <property type="match status" value="1"/>
</dbReference>
<dbReference type="PROSITE" id="PS51898">
    <property type="entry name" value="TYR_RECOMBINASE"/>
    <property type="match status" value="1"/>
</dbReference>
<proteinExistence type="inferred from homology"/>
<dbReference type="PANTHER" id="PTHR30629:SF2">
    <property type="entry name" value="PROPHAGE INTEGRASE INTS-RELATED"/>
    <property type="match status" value="1"/>
</dbReference>
<organism evidence="9 10">
    <name type="scientific">Deefgea tanakiae</name>
    <dbReference type="NCBI Taxonomy" id="2865840"/>
    <lineage>
        <taxon>Bacteria</taxon>
        <taxon>Pseudomonadati</taxon>
        <taxon>Pseudomonadota</taxon>
        <taxon>Betaproteobacteria</taxon>
        <taxon>Neisseriales</taxon>
        <taxon>Chitinibacteraceae</taxon>
        <taxon>Deefgea</taxon>
    </lineage>
</organism>
<dbReference type="Gene3D" id="1.10.443.10">
    <property type="entry name" value="Intergrase catalytic core"/>
    <property type="match status" value="1"/>
</dbReference>
<feature type="coiled-coil region" evidence="6">
    <location>
        <begin position="105"/>
        <end position="139"/>
    </location>
</feature>
<dbReference type="InterPro" id="IPR050808">
    <property type="entry name" value="Phage_Integrase"/>
</dbReference>
<dbReference type="InterPro" id="IPR002104">
    <property type="entry name" value="Integrase_catalytic"/>
</dbReference>
<sequence length="462" mass="52730">MAIKKLTTKEIDNAKVADGKTETILRDGDGLEFRVTASGRYWQMRYQFAGRRRVLSINEDERERDGEAKPDEHRLSTARRWRGWCRLQLAKGIDPAQARQDLAAADQQLILDQQHQQKLAELERETKAAEAALHAARMTFSELFNRWERVQLSNRKDQGSETRRSFQKDVFPLLGNLYADEINRQHIARVLHDIVERGAKRMANHTLSDLRQCFGYAIGAGLLENDPTSHLKKTSFGGNSIERDRVLSESELRYLLQTALPNCKLSFKYQAAIRVLLGTAARIGELLRAQRSHIDLTTRTWFIPADNAKNGISHLIYLSDFAMSGFNEIFSLLEHPEWLFMDRRGESHVCVKTLTKQISDRQTNTAMSGRSQNTQALVLSGGKWTPHDLRRTAATLMGELGVAPHVIEKCLNHKEKDKVIRTYQLQRLEAEQREAFILLGERLALLANTEADNVILLNRHTA</sequence>
<keyword evidence="3 5" id="KW-0238">DNA-binding</keyword>
<dbReference type="Gene3D" id="3.30.160.390">
    <property type="entry name" value="Integrase, DNA-binding domain"/>
    <property type="match status" value="1"/>
</dbReference>
<dbReference type="SUPFAM" id="SSF56349">
    <property type="entry name" value="DNA breaking-rejoining enzymes"/>
    <property type="match status" value="1"/>
</dbReference>
<dbReference type="Pfam" id="PF13356">
    <property type="entry name" value="Arm-DNA-bind_3"/>
    <property type="match status" value="1"/>
</dbReference>
<dbReference type="Pfam" id="PF00589">
    <property type="entry name" value="Phage_integrase"/>
    <property type="match status" value="1"/>
</dbReference>
<evidence type="ECO:0000259" key="8">
    <source>
        <dbReference type="PROSITE" id="PS51900"/>
    </source>
</evidence>
<evidence type="ECO:0000313" key="10">
    <source>
        <dbReference type="Proteomes" id="UP000825679"/>
    </source>
</evidence>
<name>A0ABX8Z7U8_9NEIS</name>
<dbReference type="InterPro" id="IPR038488">
    <property type="entry name" value="Integrase_DNA-bd_sf"/>
</dbReference>
<dbReference type="CDD" id="cd00801">
    <property type="entry name" value="INT_P4_C"/>
    <property type="match status" value="1"/>
</dbReference>
<dbReference type="InterPro" id="IPR011010">
    <property type="entry name" value="DNA_brk_join_enz"/>
</dbReference>
<comment type="similarity">
    <text evidence="1">Belongs to the 'phage' integrase family.</text>
</comment>
<evidence type="ECO:0000256" key="4">
    <source>
        <dbReference type="ARBA" id="ARBA00023172"/>
    </source>
</evidence>
<protein>
    <submittedName>
        <fullName evidence="9">Tyrosine-type recombinase/integrase</fullName>
    </submittedName>
</protein>
<evidence type="ECO:0000256" key="3">
    <source>
        <dbReference type="ARBA" id="ARBA00023125"/>
    </source>
</evidence>
<dbReference type="EMBL" id="CP081150">
    <property type="protein sequence ID" value="QZA78654.1"/>
    <property type="molecule type" value="Genomic_DNA"/>
</dbReference>
<evidence type="ECO:0000256" key="2">
    <source>
        <dbReference type="ARBA" id="ARBA00022908"/>
    </source>
</evidence>
<accession>A0ABX8Z7U8</accession>
<dbReference type="InterPro" id="IPR044068">
    <property type="entry name" value="CB"/>
</dbReference>
<feature type="domain" description="Tyr recombinase" evidence="7">
    <location>
        <begin position="242"/>
        <end position="437"/>
    </location>
</feature>
<dbReference type="InterPro" id="IPR010998">
    <property type="entry name" value="Integrase_recombinase_N"/>
</dbReference>
<keyword evidence="10" id="KW-1185">Reference proteome</keyword>
<dbReference type="Proteomes" id="UP000825679">
    <property type="component" value="Chromosome"/>
</dbReference>
<keyword evidence="4" id="KW-0233">DNA recombination</keyword>
<keyword evidence="6" id="KW-0175">Coiled coil</keyword>
<dbReference type="InterPro" id="IPR013762">
    <property type="entry name" value="Integrase-like_cat_sf"/>
</dbReference>
<evidence type="ECO:0000313" key="9">
    <source>
        <dbReference type="EMBL" id="QZA78654.1"/>
    </source>
</evidence>
<dbReference type="InterPro" id="IPR053876">
    <property type="entry name" value="Phage_int_M"/>
</dbReference>
<dbReference type="InterPro" id="IPR025166">
    <property type="entry name" value="Integrase_DNA_bind_dom"/>
</dbReference>
<evidence type="ECO:0000256" key="5">
    <source>
        <dbReference type="PROSITE-ProRule" id="PRU01248"/>
    </source>
</evidence>
<keyword evidence="2" id="KW-0229">DNA integration</keyword>
<dbReference type="Pfam" id="PF22022">
    <property type="entry name" value="Phage_int_M"/>
    <property type="match status" value="1"/>
</dbReference>
<dbReference type="Gene3D" id="1.10.150.130">
    <property type="match status" value="1"/>
</dbReference>
<feature type="domain" description="Core-binding (CB)" evidence="8">
    <location>
        <begin position="138"/>
        <end position="218"/>
    </location>
</feature>
<evidence type="ECO:0000256" key="6">
    <source>
        <dbReference type="SAM" id="Coils"/>
    </source>
</evidence>
<evidence type="ECO:0000256" key="1">
    <source>
        <dbReference type="ARBA" id="ARBA00008857"/>
    </source>
</evidence>
<gene>
    <name evidence="9" type="ORF">K4H28_04390</name>
</gene>